<comment type="caution">
    <text evidence="1">The sequence shown here is derived from an EMBL/GenBank/DDBJ whole genome shotgun (WGS) entry which is preliminary data.</text>
</comment>
<dbReference type="GO" id="GO:0003824">
    <property type="term" value="F:catalytic activity"/>
    <property type="evidence" value="ECO:0007669"/>
    <property type="project" value="InterPro"/>
</dbReference>
<protein>
    <submittedName>
        <fullName evidence="1">Chemotaxis regulator CheZ</fullName>
    </submittedName>
</protein>
<dbReference type="Pfam" id="PF04344">
    <property type="entry name" value="CheZ"/>
    <property type="match status" value="1"/>
</dbReference>
<proteinExistence type="predicted"/>
<gene>
    <name evidence="1" type="ORF">GALL_243100</name>
</gene>
<dbReference type="InterPro" id="IPR007439">
    <property type="entry name" value="Chemotax_Pase_CheZ"/>
</dbReference>
<sequence length="220" mass="23765">MSSQTVDRDLASHLEALRQERGDSVRIDEIGDIVRSLLTTLSGDISAGDLKLYQEIEGLALYIHKAKAEIAALRPRDIQNEFIASATDELDAIVGATENATNEILDAAEKLEELSGEFPPEISARLSDVTTRIFEACNFQDITGQRITKVVRALKHIEERVEALVSAFGPELQEQLAQSALSGAGAAAAESPVTDEDLLNGPQLPDMAHDQAAIDALFND</sequence>
<dbReference type="EMBL" id="MLJW01000201">
    <property type="protein sequence ID" value="OIQ93719.1"/>
    <property type="molecule type" value="Genomic_DNA"/>
</dbReference>
<reference evidence="1" key="1">
    <citation type="submission" date="2016-10" db="EMBL/GenBank/DDBJ databases">
        <title>Sequence of Gallionella enrichment culture.</title>
        <authorList>
            <person name="Poehlein A."/>
            <person name="Muehling M."/>
            <person name="Daniel R."/>
        </authorList>
    </citation>
    <scope>NUCLEOTIDE SEQUENCE</scope>
</reference>
<dbReference type="GO" id="GO:0050920">
    <property type="term" value="P:regulation of chemotaxis"/>
    <property type="evidence" value="ECO:0007669"/>
    <property type="project" value="InterPro"/>
</dbReference>
<dbReference type="Gene3D" id="1.10.287.500">
    <property type="entry name" value="Helix hairpin bin"/>
    <property type="match status" value="1"/>
</dbReference>
<dbReference type="AlphaFoldDB" id="A0A1J5RP32"/>
<evidence type="ECO:0000313" key="1">
    <source>
        <dbReference type="EMBL" id="OIQ93719.1"/>
    </source>
</evidence>
<organism evidence="1">
    <name type="scientific">mine drainage metagenome</name>
    <dbReference type="NCBI Taxonomy" id="410659"/>
    <lineage>
        <taxon>unclassified sequences</taxon>
        <taxon>metagenomes</taxon>
        <taxon>ecological metagenomes</taxon>
    </lineage>
</organism>
<dbReference type="GO" id="GO:0009288">
    <property type="term" value="C:bacterial-type flagellum"/>
    <property type="evidence" value="ECO:0007669"/>
    <property type="project" value="InterPro"/>
</dbReference>
<dbReference type="SUPFAM" id="SSF75708">
    <property type="entry name" value="Chemotaxis phosphatase CheZ"/>
    <property type="match status" value="1"/>
</dbReference>
<name>A0A1J5RP32_9ZZZZ</name>
<accession>A0A1J5RP32</accession>